<feature type="region of interest" description="Disordered" evidence="8">
    <location>
        <begin position="166"/>
        <end position="206"/>
    </location>
</feature>
<dbReference type="EC" id="2.7.7.49" evidence="1"/>
<evidence type="ECO:0000256" key="8">
    <source>
        <dbReference type="SAM" id="MobiDB-lite"/>
    </source>
</evidence>
<keyword evidence="10" id="KW-1185">Reference proteome</keyword>
<evidence type="ECO:0000256" key="7">
    <source>
        <dbReference type="ARBA" id="ARBA00022918"/>
    </source>
</evidence>
<dbReference type="InterPro" id="IPR012337">
    <property type="entry name" value="RNaseH-like_sf"/>
</dbReference>
<dbReference type="GO" id="GO:0042575">
    <property type="term" value="C:DNA polymerase complex"/>
    <property type="evidence" value="ECO:0007669"/>
    <property type="project" value="UniProtKB-ARBA"/>
</dbReference>
<evidence type="ECO:0000256" key="6">
    <source>
        <dbReference type="ARBA" id="ARBA00022801"/>
    </source>
</evidence>
<protein>
    <recommendedName>
        <fullName evidence="1">RNA-directed DNA polymerase</fullName>
        <ecNumber evidence="1">2.7.7.49</ecNumber>
    </recommendedName>
</protein>
<dbReference type="InterPro" id="IPR041373">
    <property type="entry name" value="RT_RNaseH"/>
</dbReference>
<evidence type="ECO:0000256" key="3">
    <source>
        <dbReference type="ARBA" id="ARBA00022695"/>
    </source>
</evidence>
<dbReference type="InterPro" id="IPR041588">
    <property type="entry name" value="Integrase_H2C2"/>
</dbReference>
<dbReference type="AlphaFoldDB" id="A0A0K0FFI6"/>
<dbReference type="InterPro" id="IPR043502">
    <property type="entry name" value="DNA/RNA_pol_sf"/>
</dbReference>
<dbReference type="Pfam" id="PF17921">
    <property type="entry name" value="Integrase_H2C2"/>
    <property type="match status" value="1"/>
</dbReference>
<dbReference type="STRING" id="75913.A0A0K0FFI6"/>
<dbReference type="PROSITE" id="PS50994">
    <property type="entry name" value="INTEGRASE"/>
    <property type="match status" value="1"/>
</dbReference>
<reference evidence="10" key="1">
    <citation type="submission" date="2014-07" db="EMBL/GenBank/DDBJ databases">
        <authorList>
            <person name="Martin A.A"/>
            <person name="De Silva N."/>
        </authorList>
    </citation>
    <scope>NUCLEOTIDE SEQUENCE</scope>
</reference>
<evidence type="ECO:0000256" key="1">
    <source>
        <dbReference type="ARBA" id="ARBA00012493"/>
    </source>
</evidence>
<name>A0A0K0FFI6_STRVS</name>
<dbReference type="GO" id="GO:0016787">
    <property type="term" value="F:hydrolase activity"/>
    <property type="evidence" value="ECO:0007669"/>
    <property type="project" value="UniProtKB-KW"/>
</dbReference>
<keyword evidence="3" id="KW-0548">Nucleotidyltransferase</keyword>
<keyword evidence="5" id="KW-0255">Endonuclease</keyword>
<evidence type="ECO:0000256" key="5">
    <source>
        <dbReference type="ARBA" id="ARBA00022759"/>
    </source>
</evidence>
<dbReference type="PANTHER" id="PTHR37984">
    <property type="entry name" value="PROTEIN CBG26694"/>
    <property type="match status" value="1"/>
</dbReference>
<dbReference type="GO" id="GO:0003676">
    <property type="term" value="F:nucleic acid binding"/>
    <property type="evidence" value="ECO:0007669"/>
    <property type="project" value="InterPro"/>
</dbReference>
<dbReference type="GO" id="GO:0004519">
    <property type="term" value="F:endonuclease activity"/>
    <property type="evidence" value="ECO:0007669"/>
    <property type="project" value="UniProtKB-KW"/>
</dbReference>
<evidence type="ECO:0000313" key="10">
    <source>
        <dbReference type="Proteomes" id="UP000035680"/>
    </source>
</evidence>
<dbReference type="SUPFAM" id="SSF53098">
    <property type="entry name" value="Ribonuclease H-like"/>
    <property type="match status" value="1"/>
</dbReference>
<keyword evidence="7" id="KW-0695">RNA-directed DNA polymerase</keyword>
<dbReference type="GO" id="GO:0003964">
    <property type="term" value="F:RNA-directed DNA polymerase activity"/>
    <property type="evidence" value="ECO:0007669"/>
    <property type="project" value="UniProtKB-KW"/>
</dbReference>
<dbReference type="WBParaSite" id="SVE_0762900.1">
    <property type="protein sequence ID" value="SVE_0762900.1"/>
    <property type="gene ID" value="SVE_0762900"/>
</dbReference>
<dbReference type="InterPro" id="IPR001584">
    <property type="entry name" value="Integrase_cat-core"/>
</dbReference>
<feature type="compositionally biased region" description="Basic and acidic residues" evidence="8">
    <location>
        <begin position="166"/>
        <end position="178"/>
    </location>
</feature>
<dbReference type="InterPro" id="IPR050951">
    <property type="entry name" value="Retrovirus_Pol_polyprotein"/>
</dbReference>
<dbReference type="SUPFAM" id="SSF56672">
    <property type="entry name" value="DNA/RNA polymerases"/>
    <property type="match status" value="1"/>
</dbReference>
<keyword evidence="2" id="KW-0808">Transferase</keyword>
<keyword evidence="4" id="KW-0540">Nuclease</keyword>
<evidence type="ECO:0000256" key="2">
    <source>
        <dbReference type="ARBA" id="ARBA00022679"/>
    </source>
</evidence>
<dbReference type="InterPro" id="IPR036397">
    <property type="entry name" value="RNaseH_sf"/>
</dbReference>
<dbReference type="Gene3D" id="1.10.340.70">
    <property type="match status" value="1"/>
</dbReference>
<evidence type="ECO:0000256" key="4">
    <source>
        <dbReference type="ARBA" id="ARBA00022722"/>
    </source>
</evidence>
<dbReference type="Pfam" id="PF00665">
    <property type="entry name" value="rve"/>
    <property type="match status" value="1"/>
</dbReference>
<dbReference type="Pfam" id="PF17917">
    <property type="entry name" value="RT_RNaseH"/>
    <property type="match status" value="1"/>
</dbReference>
<proteinExistence type="predicted"/>
<evidence type="ECO:0000313" key="11">
    <source>
        <dbReference type="WBParaSite" id="SVE_0762900.1"/>
    </source>
</evidence>
<feature type="domain" description="Integrase catalytic" evidence="9">
    <location>
        <begin position="336"/>
        <end position="472"/>
    </location>
</feature>
<dbReference type="GO" id="GO:0015074">
    <property type="term" value="P:DNA integration"/>
    <property type="evidence" value="ECO:0007669"/>
    <property type="project" value="InterPro"/>
</dbReference>
<feature type="compositionally biased region" description="Basic residues" evidence="8">
    <location>
        <begin position="192"/>
        <end position="201"/>
    </location>
</feature>
<evidence type="ECO:0000259" key="9">
    <source>
        <dbReference type="PROSITE" id="PS50994"/>
    </source>
</evidence>
<dbReference type="Proteomes" id="UP000035680">
    <property type="component" value="Unassembled WGS sequence"/>
</dbReference>
<organism evidence="10 11">
    <name type="scientific">Strongyloides venezuelensis</name>
    <name type="common">Threadworm</name>
    <dbReference type="NCBI Taxonomy" id="75913"/>
    <lineage>
        <taxon>Eukaryota</taxon>
        <taxon>Metazoa</taxon>
        <taxon>Ecdysozoa</taxon>
        <taxon>Nematoda</taxon>
        <taxon>Chromadorea</taxon>
        <taxon>Rhabditida</taxon>
        <taxon>Tylenchina</taxon>
        <taxon>Panagrolaimomorpha</taxon>
        <taxon>Strongyloidoidea</taxon>
        <taxon>Strongyloididae</taxon>
        <taxon>Strongyloides</taxon>
    </lineage>
</organism>
<keyword evidence="6" id="KW-0378">Hydrolase</keyword>
<accession>A0A0K0FFI6</accession>
<dbReference type="PANTHER" id="PTHR37984:SF5">
    <property type="entry name" value="PROTEIN NYNRIN-LIKE"/>
    <property type="match status" value="1"/>
</dbReference>
<reference evidence="11" key="2">
    <citation type="submission" date="2015-08" db="UniProtKB">
        <authorList>
            <consortium name="WormBaseParasite"/>
        </authorList>
    </citation>
    <scope>IDENTIFICATION</scope>
</reference>
<sequence length="583" mass="68613">MNNIDVIHYNKIIEELLSSRTIGFPRQNWKNILKTDASEQALGATLIQQNPSCQEEKIIIGIMNERLKKTLRKRHSSLLEMKCICVALDTFSYLLKGSTVYIQTDHKLIKQIQENKTEDKKIYNGENSIIFAPVYEQRQEKEILIDNKDLLCNYIQNIEDKGENDKENKIDVKSDEIKISSTNNRGRPEGAKKRKPGRPKGSRKEQKLIKETEEKLDDIMNTLHEYSIEEIIEHQRNSEEITPKYIEDNKLTYLNNCLGKVEGDKFKPQIPESLAPKIVEIIHQQGHYGITKMLRHLHRKYFSKHFNKYVKLYAEKCEECILRNSFKRDKYERTLNIMYPNQIWSCDLTGKFKFKGKERTVLICVDSFSKFVMSKEVNEDPKDKDIIKAISGFIYLYSKPLIIIMDNAKYLNSEEAIKFFNLSQIKVVNVAPYTHGNRLAELYIKLIEQTFSKLNQKTFANLQFEDAFEIFMFKERDIKDIEQLNLNNNDYDISRCVKKIFNDQEEVYNAVYTSDLYRKLSRKDQAYKINQFKKNEPNSRKLLKVSWTDIRKISESQNPGGAVICFEKKIQLRNIKVKFFSQL</sequence>
<dbReference type="Gene3D" id="3.30.420.10">
    <property type="entry name" value="Ribonuclease H-like superfamily/Ribonuclease H"/>
    <property type="match status" value="1"/>
</dbReference>